<feature type="compositionally biased region" description="Basic residues" evidence="1">
    <location>
        <begin position="550"/>
        <end position="591"/>
    </location>
</feature>
<dbReference type="EMBL" id="JBFDAA010000001">
    <property type="protein sequence ID" value="KAL1140663.1"/>
    <property type="molecule type" value="Genomic_DNA"/>
</dbReference>
<reference evidence="2 3" key="1">
    <citation type="submission" date="2024-07" db="EMBL/GenBank/DDBJ databases">
        <title>Chromosome-level genome assembly of the water stick insect Ranatra chinensis (Heteroptera: Nepidae).</title>
        <authorList>
            <person name="Liu X."/>
        </authorList>
    </citation>
    <scope>NUCLEOTIDE SEQUENCE [LARGE SCALE GENOMIC DNA]</scope>
    <source>
        <strain evidence="2">Cailab_2021Rc</strain>
        <tissue evidence="2">Muscle</tissue>
    </source>
</reference>
<name>A0ABD0ZIP6_9HEMI</name>
<feature type="compositionally biased region" description="Basic residues" evidence="1">
    <location>
        <begin position="484"/>
        <end position="503"/>
    </location>
</feature>
<feature type="compositionally biased region" description="Basic and acidic residues" evidence="1">
    <location>
        <begin position="534"/>
        <end position="549"/>
    </location>
</feature>
<accession>A0ABD0ZIP6</accession>
<evidence type="ECO:0000256" key="1">
    <source>
        <dbReference type="SAM" id="MobiDB-lite"/>
    </source>
</evidence>
<feature type="region of interest" description="Disordered" evidence="1">
    <location>
        <begin position="484"/>
        <end position="606"/>
    </location>
</feature>
<evidence type="ECO:0000313" key="2">
    <source>
        <dbReference type="EMBL" id="KAL1140663.1"/>
    </source>
</evidence>
<gene>
    <name evidence="2" type="ORF">AAG570_000593</name>
</gene>
<feature type="region of interest" description="Disordered" evidence="1">
    <location>
        <begin position="367"/>
        <end position="398"/>
    </location>
</feature>
<dbReference type="AlphaFoldDB" id="A0ABD0ZIP6"/>
<organism evidence="2 3">
    <name type="scientific">Ranatra chinensis</name>
    <dbReference type="NCBI Taxonomy" id="642074"/>
    <lineage>
        <taxon>Eukaryota</taxon>
        <taxon>Metazoa</taxon>
        <taxon>Ecdysozoa</taxon>
        <taxon>Arthropoda</taxon>
        <taxon>Hexapoda</taxon>
        <taxon>Insecta</taxon>
        <taxon>Pterygota</taxon>
        <taxon>Neoptera</taxon>
        <taxon>Paraneoptera</taxon>
        <taxon>Hemiptera</taxon>
        <taxon>Heteroptera</taxon>
        <taxon>Panheteroptera</taxon>
        <taxon>Nepomorpha</taxon>
        <taxon>Nepidae</taxon>
        <taxon>Ranatrinae</taxon>
        <taxon>Ranatra</taxon>
    </lineage>
</organism>
<protein>
    <submittedName>
        <fullName evidence="2">Uncharacterized protein</fullName>
    </submittedName>
</protein>
<feature type="region of interest" description="Disordered" evidence="1">
    <location>
        <begin position="1"/>
        <end position="29"/>
    </location>
</feature>
<proteinExistence type="predicted"/>
<feature type="compositionally biased region" description="Acidic residues" evidence="1">
    <location>
        <begin position="373"/>
        <end position="393"/>
    </location>
</feature>
<evidence type="ECO:0000313" key="3">
    <source>
        <dbReference type="Proteomes" id="UP001558652"/>
    </source>
</evidence>
<comment type="caution">
    <text evidence="2">The sequence shown here is derived from an EMBL/GenBank/DDBJ whole genome shotgun (WGS) entry which is preliminary data.</text>
</comment>
<sequence>MAKGKKPKGSGQKLQKEISPSEESQEENIETQNGFLLIADIADFENDIIAVRLDEEMKNALRCEIGTDLFIDKPWKTIPKSVLCEQASKKAFQPYEKVIEDYPFSEILVGYEPFGYGKADEYLVCITERGRNRVLEQLKLLRESYIQSAEKANSLKPRPWESLGSEKEIGIDKDVYNRPLISFEWIGNIISRTRKKPKFEPTFAHKAKYGYNCVKDTRHTYDLVEKFTSDVSCQAGPTISTVESQTVTEIPIHASTQYKPEEEIPVNRGISSKAEGSALEKHVKLYADRIIKAIEYNQEYDLYKDDYKDLALAGKEFDLSPNHIYKHYLTFNDILQIEGKVITDTAWHPNLTGVVAASYGVDVPSKIEHLDSNSDDTEYEPEDTDPEPEEEPEVEPHDQKLRKAWLDGARQYEKNVTQVNMDHWHRAMRTLNVIENAKIELAIKEEETVEEEDTESENAFEYVMFEDLASRLLKKKMAVAKKKLKKKLKHVRKKLRARRKKKALERASKEVEDLSGEMPPEGTEEIIPKILPETSEKILEKLSPKISKEKNKKKKKKHRKKKKSDGKNKKSHKKHHRRKCKKKKAMKKSQKSKNAASKKERIPRWAKMFVNNPASSYGNEFGRNKQNDVLFLSNRAKLVCIS</sequence>
<dbReference type="Proteomes" id="UP001558652">
    <property type="component" value="Unassembled WGS sequence"/>
</dbReference>
<keyword evidence="3" id="KW-1185">Reference proteome</keyword>